<dbReference type="Pfam" id="PF09299">
    <property type="entry name" value="Mu-transpos_C"/>
    <property type="match status" value="1"/>
</dbReference>
<organism evidence="4 5">
    <name type="scientific">Rhizobium etli 8C-3</name>
    <dbReference type="NCBI Taxonomy" id="538025"/>
    <lineage>
        <taxon>Bacteria</taxon>
        <taxon>Pseudomonadati</taxon>
        <taxon>Pseudomonadota</taxon>
        <taxon>Alphaproteobacteria</taxon>
        <taxon>Hyphomicrobiales</taxon>
        <taxon>Rhizobiaceae</taxon>
        <taxon>Rhizobium/Agrobacterium group</taxon>
        <taxon>Rhizobium</taxon>
    </lineage>
</organism>
<dbReference type="Proteomes" id="UP000185109">
    <property type="component" value="Chromosome"/>
</dbReference>
<feature type="region of interest" description="Disordered" evidence="1">
    <location>
        <begin position="657"/>
        <end position="692"/>
    </location>
</feature>
<protein>
    <submittedName>
        <fullName evidence="4">Mu transposase-like/DNA binding domain-containing protein</fullName>
    </submittedName>
</protein>
<dbReference type="PROSITE" id="PS51702">
    <property type="entry name" value="HTH_MU"/>
    <property type="match status" value="1"/>
</dbReference>
<dbReference type="InterPro" id="IPR004189">
    <property type="entry name" value="Phage_Mu_transposase"/>
</dbReference>
<evidence type="ECO:0000259" key="2">
    <source>
        <dbReference type="PROSITE" id="PS50994"/>
    </source>
</evidence>
<evidence type="ECO:0000313" key="4">
    <source>
        <dbReference type="EMBL" id="APO76078.1"/>
    </source>
</evidence>
<evidence type="ECO:0000256" key="1">
    <source>
        <dbReference type="SAM" id="MobiDB-lite"/>
    </source>
</evidence>
<dbReference type="GO" id="GO:0015074">
    <property type="term" value="P:DNA integration"/>
    <property type="evidence" value="ECO:0007669"/>
    <property type="project" value="InterPro"/>
</dbReference>
<dbReference type="Pfam" id="PF02316">
    <property type="entry name" value="HTH_Tnp_Mu_1"/>
    <property type="match status" value="1"/>
</dbReference>
<dbReference type="SUPFAM" id="SSF46955">
    <property type="entry name" value="Putative DNA-binding domain"/>
    <property type="match status" value="1"/>
</dbReference>
<dbReference type="SUPFAM" id="SSF53098">
    <property type="entry name" value="Ribonuclease H-like"/>
    <property type="match status" value="1"/>
</dbReference>
<dbReference type="GO" id="GO:0003677">
    <property type="term" value="F:DNA binding"/>
    <property type="evidence" value="ECO:0007669"/>
    <property type="project" value="InterPro"/>
</dbReference>
<evidence type="ECO:0000313" key="5">
    <source>
        <dbReference type="Proteomes" id="UP000185109"/>
    </source>
</evidence>
<feature type="domain" description="HTH Mu-type" evidence="3">
    <location>
        <begin position="3"/>
        <end position="76"/>
    </location>
</feature>
<sequence length="692" mass="77091">MKDFMSFGDLLALSLPGLPSSLSGFAKRANAEGWRANSALFRKASGRDGGGGFEYHISLLPKVAQARLAMIRAGASEEATREAKAKKEALWSRWNRLSKDHKAICETRLKVLQRVEELVRDREIRREAAVAIATYDAGVQKSAYYEWRKLTEGLDPEDHLAALAPAFAATDGTLIDLAECHPDAWAFLASDYLRPEKPSFSACYRRLQKVSKKQKWAPIPSERTLRRRMESEVGKAAILLKRDGKDKARTLIPAQRRSRAHFHAMQATNMDGHKIDVFVSVPWAKKPVRFYLIGIQDLYSGMILSHRLAEAETWEAVRLVIGDMVERYGIPETMYLDNGKAFASKWITGDAVKRFRFKVKEEDPRGLLSTLKIETHFTRPYAGQSKPIERAWRDLAEVISKHPFCSGAYTGNKPDAKPENYMTRAIPFEDFRQHVAAQIEEHNAQEGRRAENCRGRSFTQTFEASMNTPSTIVRVPTAAQASLWLLASDAIKTKKGSGEIHFQGNRYWDVALNQHAGSKVVIRFDPDALHEPVKVYDLKNRLICDAKCIDNTGFDNVDDARMHARAVKNHIKAVQQVADAHATMSAQQLGEIYYRGEKAKPPEPEKVRPTVTRLVTNGSLALSPAPADAISEERFESLFSRALGIVQGGAVIEFPNGNTPVGIASGVHSEPKSSEYGSGKKKGGKTRPPSSP</sequence>
<name>A0A1L5P7F4_RHIET</name>
<dbReference type="EMBL" id="CP017241">
    <property type="protein sequence ID" value="APO76078.1"/>
    <property type="molecule type" value="Genomic_DNA"/>
</dbReference>
<dbReference type="GO" id="GO:0006313">
    <property type="term" value="P:DNA transposition"/>
    <property type="evidence" value="ECO:0007669"/>
    <property type="project" value="InterPro"/>
</dbReference>
<reference evidence="4 5" key="1">
    <citation type="submission" date="2016-09" db="EMBL/GenBank/DDBJ databases">
        <title>The complete genome sequences of Rhizobium gallicum, symbiovars gallicum and phaseoli, symbionts associated to common bean (Phaseolus vulgaris).</title>
        <authorList>
            <person name="Bustos P."/>
            <person name="Santamaria R.I."/>
            <person name="Perez-Carrascal O.M."/>
            <person name="Juarez S."/>
            <person name="Lozano L."/>
            <person name="Martinez-Flores I."/>
            <person name="Martinez-Romero E."/>
            <person name="Cevallos M."/>
            <person name="Romero D."/>
            <person name="Davila G."/>
            <person name="Gonzalez V."/>
        </authorList>
    </citation>
    <scope>NUCLEOTIDE SEQUENCE [LARGE SCALE GENOMIC DNA]</scope>
    <source>
        <strain evidence="4 5">8C-3</strain>
    </source>
</reference>
<dbReference type="SUPFAM" id="SSF50610">
    <property type="entry name" value="mu transposase, C-terminal domain"/>
    <property type="match status" value="1"/>
</dbReference>
<dbReference type="InterPro" id="IPR009004">
    <property type="entry name" value="Transposase_Mu_C"/>
</dbReference>
<dbReference type="Gene3D" id="1.10.10.10">
    <property type="entry name" value="Winged helix-like DNA-binding domain superfamily/Winged helix DNA-binding domain"/>
    <property type="match status" value="1"/>
</dbReference>
<dbReference type="Pfam" id="PF02914">
    <property type="entry name" value="DDE_2"/>
    <property type="match status" value="1"/>
</dbReference>
<dbReference type="AlphaFoldDB" id="A0A1L5P7F4"/>
<dbReference type="InterPro" id="IPR015378">
    <property type="entry name" value="Transposase-like_Mu_C"/>
</dbReference>
<dbReference type="Gene3D" id="2.30.30.130">
    <property type="entry name" value="Transposase, Mu, C-terminal"/>
    <property type="match status" value="1"/>
</dbReference>
<dbReference type="Gene3D" id="1.10.10.60">
    <property type="entry name" value="Homeodomain-like"/>
    <property type="match status" value="2"/>
</dbReference>
<feature type="domain" description="Integrase catalytic" evidence="2">
    <location>
        <begin position="249"/>
        <end position="386"/>
    </location>
</feature>
<dbReference type="InterPro" id="IPR009057">
    <property type="entry name" value="Homeodomain-like_sf"/>
</dbReference>
<dbReference type="InterPro" id="IPR036397">
    <property type="entry name" value="RNaseH_sf"/>
</dbReference>
<dbReference type="InterPro" id="IPR003314">
    <property type="entry name" value="Mu-type_HTH"/>
</dbReference>
<dbReference type="InterPro" id="IPR036388">
    <property type="entry name" value="WH-like_DNA-bd_sf"/>
</dbReference>
<dbReference type="PROSITE" id="PS50994">
    <property type="entry name" value="INTEGRASE"/>
    <property type="match status" value="1"/>
</dbReference>
<dbReference type="InterPro" id="IPR009061">
    <property type="entry name" value="DNA-bd_dom_put_sf"/>
</dbReference>
<dbReference type="Pfam" id="PF09039">
    <property type="entry name" value="HTH_Tnp_Mu_2"/>
    <property type="match status" value="1"/>
</dbReference>
<dbReference type="RefSeq" id="WP_074062318.1">
    <property type="nucleotide sequence ID" value="NZ_CP017241.1"/>
</dbReference>
<dbReference type="InterPro" id="IPR015126">
    <property type="entry name" value="Mu_I-gamma"/>
</dbReference>
<evidence type="ECO:0000259" key="3">
    <source>
        <dbReference type="PROSITE" id="PS51702"/>
    </source>
</evidence>
<dbReference type="GO" id="GO:0004803">
    <property type="term" value="F:transposase activity"/>
    <property type="evidence" value="ECO:0007669"/>
    <property type="project" value="InterPro"/>
</dbReference>
<dbReference type="InterPro" id="IPR012337">
    <property type="entry name" value="RNaseH-like_sf"/>
</dbReference>
<accession>A0A1L5P7F4</accession>
<gene>
    <name evidence="4" type="ORF">AM571_CH03284</name>
</gene>
<proteinExistence type="predicted"/>
<dbReference type="SUPFAM" id="SSF46689">
    <property type="entry name" value="Homeodomain-like"/>
    <property type="match status" value="2"/>
</dbReference>
<dbReference type="InterPro" id="IPR001584">
    <property type="entry name" value="Integrase_cat-core"/>
</dbReference>
<dbReference type="Gene3D" id="3.30.420.10">
    <property type="entry name" value="Ribonuclease H-like superfamily/Ribonuclease H"/>
    <property type="match status" value="1"/>
</dbReference>